<gene>
    <name evidence="1" type="ORF">AOB60_43030</name>
</gene>
<evidence type="ECO:0000313" key="2">
    <source>
        <dbReference type="Proteomes" id="UP000236047"/>
    </source>
</evidence>
<name>A0A2N8P428_STRNR</name>
<dbReference type="Proteomes" id="UP000236047">
    <property type="component" value="Unassembled WGS sequence"/>
</dbReference>
<proteinExistence type="predicted"/>
<dbReference type="AlphaFoldDB" id="A0A2N8P428"/>
<evidence type="ECO:0000313" key="1">
    <source>
        <dbReference type="EMBL" id="PNE35766.1"/>
    </source>
</evidence>
<accession>A0A2N8P428</accession>
<keyword evidence="2" id="KW-1185">Reference proteome</keyword>
<protein>
    <submittedName>
        <fullName evidence="1">Protein kilB</fullName>
    </submittedName>
</protein>
<sequence length="151" mass="16062">MWSSIIAVTGTLLGSATTYVLQQRAARAERDEARADDLRDRQLAAIAALVAALADHRRAMWVREDLALSGADTDAYNKARTTSHETRSAITVPLLTVTLLIPTLAESAKDAAQATYALRGASDDRTLADLRDTALTAVDRLTTNAAVALAA</sequence>
<reference evidence="2" key="1">
    <citation type="submission" date="2015-09" db="EMBL/GenBank/DDBJ databases">
        <authorList>
            <person name="Graham D.E."/>
            <person name="Mahan K.M."/>
            <person name="Klingeman D.M."/>
            <person name="Fida T."/>
            <person name="Giannone R.J."/>
            <person name="Hettich R.L."/>
            <person name="Parry R.J."/>
            <person name="Spain J.C."/>
        </authorList>
    </citation>
    <scope>NUCLEOTIDE SEQUENCE [LARGE SCALE GENOMIC DNA]</scope>
    <source>
        <strain evidence="2">JCM 4701</strain>
    </source>
</reference>
<comment type="caution">
    <text evidence="1">The sequence shown here is derived from an EMBL/GenBank/DDBJ whole genome shotgun (WGS) entry which is preliminary data.</text>
</comment>
<organism evidence="1 2">
    <name type="scientific">Streptomyces noursei</name>
    <name type="common">Streptomyces albulus</name>
    <dbReference type="NCBI Taxonomy" id="1971"/>
    <lineage>
        <taxon>Bacteria</taxon>
        <taxon>Bacillati</taxon>
        <taxon>Actinomycetota</taxon>
        <taxon>Actinomycetes</taxon>
        <taxon>Kitasatosporales</taxon>
        <taxon>Streptomycetaceae</taxon>
        <taxon>Streptomyces</taxon>
    </lineage>
</organism>
<dbReference type="EMBL" id="LJSN01000007">
    <property type="protein sequence ID" value="PNE35766.1"/>
    <property type="molecule type" value="Genomic_DNA"/>
</dbReference>